<evidence type="ECO:0000313" key="3">
    <source>
        <dbReference type="Proteomes" id="UP000516235"/>
    </source>
</evidence>
<dbReference type="Proteomes" id="UP000516235">
    <property type="component" value="Chromosome"/>
</dbReference>
<evidence type="ECO:0000313" key="1">
    <source>
        <dbReference type="EMBL" id="MBC3178128.1"/>
    </source>
</evidence>
<evidence type="ECO:0000313" key="2">
    <source>
        <dbReference type="EMBL" id="QNP89458.1"/>
    </source>
</evidence>
<name>A0A7H0JWP2_9CORY</name>
<reference evidence="3 4" key="1">
    <citation type="submission" date="2020-08" db="EMBL/GenBank/DDBJ databases">
        <title>novel species in genus Corynebacterium.</title>
        <authorList>
            <person name="Zhang G."/>
        </authorList>
    </citation>
    <scope>NUCLEOTIDE SEQUENCE [LARGE SCALE GENOMIC DNA]</scope>
    <source>
        <strain evidence="3 4">zg-917</strain>
        <strain evidence="2">Zg-917</strain>
    </source>
</reference>
<protein>
    <submittedName>
        <fullName evidence="2">Uncharacterized protein</fullName>
    </submittedName>
</protein>
<evidence type="ECO:0000313" key="4">
    <source>
        <dbReference type="Proteomes" id="UP000642876"/>
    </source>
</evidence>
<dbReference type="Proteomes" id="UP000642876">
    <property type="component" value="Unassembled WGS sequence"/>
</dbReference>
<proteinExistence type="predicted"/>
<accession>A0A7H0JWP2</accession>
<dbReference type="KEGG" id="cluj:IAU68_07030"/>
<organism evidence="2 3">
    <name type="scientific">Corynebacterium lujinxingii</name>
    <dbReference type="NCBI Taxonomy" id="2763010"/>
    <lineage>
        <taxon>Bacteria</taxon>
        <taxon>Bacillati</taxon>
        <taxon>Actinomycetota</taxon>
        <taxon>Actinomycetes</taxon>
        <taxon>Mycobacteriales</taxon>
        <taxon>Corynebacteriaceae</taxon>
        <taxon>Corynebacterium</taxon>
    </lineage>
</organism>
<dbReference type="EMBL" id="CP061032">
    <property type="protein sequence ID" value="QNP89458.1"/>
    <property type="molecule type" value="Genomic_DNA"/>
</dbReference>
<dbReference type="AlphaFoldDB" id="A0A7H0JWP2"/>
<keyword evidence="4" id="KW-1185">Reference proteome</keyword>
<dbReference type="EMBL" id="JACMYE010000001">
    <property type="protein sequence ID" value="MBC3178128.1"/>
    <property type="molecule type" value="Genomic_DNA"/>
</dbReference>
<gene>
    <name evidence="1" type="ORF">H7348_02170</name>
    <name evidence="2" type="ORF">IAU68_07030</name>
</gene>
<dbReference type="RefSeq" id="WP_171192602.1">
    <property type="nucleotide sequence ID" value="NZ_CP061032.1"/>
</dbReference>
<sequence length="62" mass="6849">MTDPIRSVEVIPFGAGVYMVKLRHIERDFTGHVVRTASAGIAIVNEKTARQIVTNAGEEWPL</sequence>